<keyword evidence="4 9" id="KW-0456">Lyase</keyword>
<dbReference type="PANTHER" id="PTHR38042">
    <property type="entry name" value="UROPORPHYRINOGEN-III SYNTHASE, CHLOROPLASTIC"/>
    <property type="match status" value="1"/>
</dbReference>
<comment type="catalytic activity">
    <reaction evidence="8 9">
        <text>hydroxymethylbilane = uroporphyrinogen III + H2O</text>
        <dbReference type="Rhea" id="RHEA:18965"/>
        <dbReference type="ChEBI" id="CHEBI:15377"/>
        <dbReference type="ChEBI" id="CHEBI:57308"/>
        <dbReference type="ChEBI" id="CHEBI:57845"/>
        <dbReference type="EC" id="4.2.1.75"/>
    </reaction>
</comment>
<dbReference type="AlphaFoldDB" id="A0A2T4SY10"/>
<evidence type="ECO:0000256" key="2">
    <source>
        <dbReference type="ARBA" id="ARBA00008133"/>
    </source>
</evidence>
<evidence type="ECO:0000256" key="3">
    <source>
        <dbReference type="ARBA" id="ARBA00013109"/>
    </source>
</evidence>
<comment type="function">
    <text evidence="6 9">Catalyzes cyclization of the linear tetrapyrrole, hydroxymethylbilane, to the macrocyclic uroporphyrinogen III.</text>
</comment>
<organism evidence="11 12">
    <name type="scientific">Staphylococcus gallinarum</name>
    <dbReference type="NCBI Taxonomy" id="1293"/>
    <lineage>
        <taxon>Bacteria</taxon>
        <taxon>Bacillati</taxon>
        <taxon>Bacillota</taxon>
        <taxon>Bacilli</taxon>
        <taxon>Bacillales</taxon>
        <taxon>Staphylococcaceae</taxon>
        <taxon>Staphylococcus</taxon>
    </lineage>
</organism>
<dbReference type="EMBL" id="QXRZ01000005">
    <property type="protein sequence ID" value="RIL42302.1"/>
    <property type="molecule type" value="Genomic_DNA"/>
</dbReference>
<dbReference type="PANTHER" id="PTHR38042:SF1">
    <property type="entry name" value="UROPORPHYRINOGEN-III SYNTHASE, CHLOROPLASTIC"/>
    <property type="match status" value="1"/>
</dbReference>
<dbReference type="InterPro" id="IPR039793">
    <property type="entry name" value="UROS/Hem4"/>
</dbReference>
<evidence type="ECO:0000256" key="7">
    <source>
        <dbReference type="ARBA" id="ARBA00040167"/>
    </source>
</evidence>
<dbReference type="Pfam" id="PF02602">
    <property type="entry name" value="HEM4"/>
    <property type="match status" value="1"/>
</dbReference>
<proteinExistence type="inferred from homology"/>
<dbReference type="GO" id="GO:0006782">
    <property type="term" value="P:protoporphyrinogen IX biosynthetic process"/>
    <property type="evidence" value="ECO:0007669"/>
    <property type="project" value="UniProtKB-UniRule"/>
</dbReference>
<dbReference type="CDD" id="cd06578">
    <property type="entry name" value="HemD"/>
    <property type="match status" value="1"/>
</dbReference>
<dbReference type="GO" id="GO:0004852">
    <property type="term" value="F:uroporphyrinogen-III synthase activity"/>
    <property type="evidence" value="ECO:0007669"/>
    <property type="project" value="UniProtKB-UniRule"/>
</dbReference>
<comment type="pathway">
    <text evidence="1 9">Porphyrin-containing compound metabolism; protoporphyrin-IX biosynthesis; coproporphyrinogen-III from 5-aminolevulinate: step 3/4.</text>
</comment>
<dbReference type="EC" id="4.2.1.75" evidence="3 9"/>
<sequence length="228" mass="26016">MRPVIVMTQTSKFKREDVCILHKPLIDVAPLSFDTELLEVNYDWLIFSSKKAVEYFLPYFTQTHVNHVAVIGKKTAEYCQSKGIQVDYCPKDYSQEGFIQDFQGEKHSKILIPSSQAARPYLQYALEDQSFSVQKIDLYQPIPHTENINNVIQLLSNNAVDAITFASSSAVEFFFNQAGDIDFNHYYVIGDQTLATINKFDIQATKANIQTLDSLVNKILESWKDNAI</sequence>
<evidence type="ECO:0000256" key="8">
    <source>
        <dbReference type="ARBA" id="ARBA00048617"/>
    </source>
</evidence>
<evidence type="ECO:0000256" key="5">
    <source>
        <dbReference type="ARBA" id="ARBA00023244"/>
    </source>
</evidence>
<dbReference type="UniPathway" id="UPA00251">
    <property type="reaction ID" value="UER00320"/>
</dbReference>
<dbReference type="RefSeq" id="WP_107511960.1">
    <property type="nucleotide sequence ID" value="NZ_CP069082.1"/>
</dbReference>
<evidence type="ECO:0000256" key="1">
    <source>
        <dbReference type="ARBA" id="ARBA00004772"/>
    </source>
</evidence>
<reference evidence="11 12" key="1">
    <citation type="journal article" date="2016" name="Front. Microbiol.">
        <title>Comprehensive Phylogenetic Analysis of Bovine Non-aureus Staphylococci Species Based on Whole-Genome Sequencing.</title>
        <authorList>
            <person name="Naushad S."/>
            <person name="Barkema H.W."/>
            <person name="Luby C."/>
            <person name="Condas L.A."/>
            <person name="Nobrega D.B."/>
            <person name="Carson D.A."/>
            <person name="De Buck J."/>
        </authorList>
    </citation>
    <scope>NUCLEOTIDE SEQUENCE [LARGE SCALE GENOMIC DNA]</scope>
    <source>
        <strain evidence="11 12">SNUC 1388</strain>
    </source>
</reference>
<dbReference type="GeneID" id="93844975"/>
<evidence type="ECO:0000256" key="4">
    <source>
        <dbReference type="ARBA" id="ARBA00023239"/>
    </source>
</evidence>
<keyword evidence="5 9" id="KW-0627">Porphyrin biosynthesis</keyword>
<dbReference type="Proteomes" id="UP000283576">
    <property type="component" value="Unassembled WGS sequence"/>
</dbReference>
<evidence type="ECO:0000313" key="11">
    <source>
        <dbReference type="EMBL" id="RIL42302.1"/>
    </source>
</evidence>
<comment type="similarity">
    <text evidence="2 9">Belongs to the uroporphyrinogen-III synthase family.</text>
</comment>
<dbReference type="InterPro" id="IPR003754">
    <property type="entry name" value="4pyrrol_synth_uPrphyn_synth"/>
</dbReference>
<evidence type="ECO:0000313" key="12">
    <source>
        <dbReference type="Proteomes" id="UP000283576"/>
    </source>
</evidence>
<accession>A0A2T4SY10</accession>
<name>A0A2T4SY10_STAGA</name>
<protein>
    <recommendedName>
        <fullName evidence="7 9">Uroporphyrinogen-III synthase</fullName>
        <ecNumber evidence="3 9">4.2.1.75</ecNumber>
    </recommendedName>
</protein>
<evidence type="ECO:0000259" key="10">
    <source>
        <dbReference type="Pfam" id="PF02602"/>
    </source>
</evidence>
<evidence type="ECO:0000256" key="9">
    <source>
        <dbReference type="RuleBase" id="RU366031"/>
    </source>
</evidence>
<evidence type="ECO:0000256" key="6">
    <source>
        <dbReference type="ARBA" id="ARBA00037589"/>
    </source>
</evidence>
<gene>
    <name evidence="11" type="ORF">BUZ01_08915</name>
</gene>
<feature type="domain" description="Tetrapyrrole biosynthesis uroporphyrinogen III synthase" evidence="10">
    <location>
        <begin position="19"/>
        <end position="216"/>
    </location>
</feature>
<comment type="caution">
    <text evidence="11">The sequence shown here is derived from an EMBL/GenBank/DDBJ whole genome shotgun (WGS) entry which is preliminary data.</text>
</comment>
<dbReference type="GO" id="GO:0006780">
    <property type="term" value="P:uroporphyrinogen III biosynthetic process"/>
    <property type="evidence" value="ECO:0007669"/>
    <property type="project" value="UniProtKB-UniRule"/>
</dbReference>
<dbReference type="Gene3D" id="3.40.50.10090">
    <property type="match status" value="2"/>
</dbReference>
<dbReference type="InterPro" id="IPR036108">
    <property type="entry name" value="4pyrrol_syn_uPrphyn_synt_sf"/>
</dbReference>
<dbReference type="SUPFAM" id="SSF69618">
    <property type="entry name" value="HemD-like"/>
    <property type="match status" value="1"/>
</dbReference>